<reference evidence="1 2" key="1">
    <citation type="submission" date="2019-11" db="EMBL/GenBank/DDBJ databases">
        <title>Comparative genomics of hydrocarbon-degrading Desulfosarcina strains.</title>
        <authorList>
            <person name="Watanabe M."/>
            <person name="Kojima H."/>
            <person name="Fukui M."/>
        </authorList>
    </citation>
    <scope>NUCLEOTIDE SEQUENCE [LARGE SCALE GENOMIC DNA]</scope>
    <source>
        <strain evidence="1 2">PP31</strain>
    </source>
</reference>
<organism evidence="1 2">
    <name type="scientific">Desulfosarcina widdelii</name>
    <dbReference type="NCBI Taxonomy" id="947919"/>
    <lineage>
        <taxon>Bacteria</taxon>
        <taxon>Pseudomonadati</taxon>
        <taxon>Thermodesulfobacteriota</taxon>
        <taxon>Desulfobacteria</taxon>
        <taxon>Desulfobacterales</taxon>
        <taxon>Desulfosarcinaceae</taxon>
        <taxon>Desulfosarcina</taxon>
    </lineage>
</organism>
<protein>
    <recommendedName>
        <fullName evidence="3">Fibronectin type-III domain-containing protein</fullName>
    </recommendedName>
</protein>
<keyword evidence="2" id="KW-1185">Reference proteome</keyword>
<dbReference type="AlphaFoldDB" id="A0A5K7Z5D4"/>
<dbReference type="EMBL" id="AP021875">
    <property type="protein sequence ID" value="BBO77212.1"/>
    <property type="molecule type" value="Genomic_DNA"/>
</dbReference>
<proteinExistence type="predicted"/>
<accession>A0A5K7Z5D4</accession>
<name>A0A5K7Z5D4_9BACT</name>
<dbReference type="RefSeq" id="WP_155305979.1">
    <property type="nucleotide sequence ID" value="NZ_AP021875.1"/>
</dbReference>
<evidence type="ECO:0008006" key="3">
    <source>
        <dbReference type="Google" id="ProtNLM"/>
    </source>
</evidence>
<evidence type="ECO:0000313" key="2">
    <source>
        <dbReference type="Proteomes" id="UP000427769"/>
    </source>
</evidence>
<gene>
    <name evidence="1" type="ORF">DSCW_46290</name>
</gene>
<sequence length="152" mass="17006">MAKIRKLKLSWNDSDSDTVTGYRLYWSEGTNIGYDSEFIDVGNATEIDLPDDVALPDRPILFGVTAIDKNGNESDMTTLAEPYLLHAPKAPGSLSLIHSKEFRVMESREATESASEGLDDDPLADAIESHESKKPVKLKYYDDVGYRKFRSE</sequence>
<dbReference type="OrthoDB" id="5420294at2"/>
<dbReference type="KEGG" id="dwd:DSCW_46290"/>
<dbReference type="Gene3D" id="2.60.40.10">
    <property type="entry name" value="Immunoglobulins"/>
    <property type="match status" value="1"/>
</dbReference>
<dbReference type="Proteomes" id="UP000427769">
    <property type="component" value="Chromosome"/>
</dbReference>
<dbReference type="InterPro" id="IPR013783">
    <property type="entry name" value="Ig-like_fold"/>
</dbReference>
<evidence type="ECO:0000313" key="1">
    <source>
        <dbReference type="EMBL" id="BBO77212.1"/>
    </source>
</evidence>